<evidence type="ECO:0000256" key="5">
    <source>
        <dbReference type="ARBA" id="ARBA00023136"/>
    </source>
</evidence>
<dbReference type="SUPFAM" id="SSF103473">
    <property type="entry name" value="MFS general substrate transporter"/>
    <property type="match status" value="1"/>
</dbReference>
<evidence type="ECO:0008006" key="9">
    <source>
        <dbReference type="Google" id="ProtNLM"/>
    </source>
</evidence>
<feature type="transmembrane region" description="Helical" evidence="6">
    <location>
        <begin position="28"/>
        <end position="48"/>
    </location>
</feature>
<dbReference type="PANTHER" id="PTHR43791:SF36">
    <property type="entry name" value="TRANSPORTER, PUTATIVE (AFU_ORTHOLOGUE AFUA_6G08340)-RELATED"/>
    <property type="match status" value="1"/>
</dbReference>
<keyword evidence="2" id="KW-0813">Transport</keyword>
<reference evidence="7 8" key="1">
    <citation type="journal article" date="2016" name="Environ. Microbiol.">
        <title>Effector profiles distinguish formae speciales of Fusarium oxysporum.</title>
        <authorList>
            <person name="van Dam P."/>
            <person name="Fokkens L."/>
            <person name="Schmidt S.M."/>
            <person name="Linmans J.H."/>
            <person name="Kistler H.C."/>
            <person name="Ma L.J."/>
            <person name="Rep M."/>
        </authorList>
    </citation>
    <scope>NUCLEOTIDE SEQUENCE [LARGE SCALE GENOMIC DNA]</scope>
    <source>
        <strain evidence="7 8">Forc016</strain>
    </source>
</reference>
<organism evidence="7 8">
    <name type="scientific">Fusarium oxysporum f. sp. radicis-cucumerinum</name>
    <dbReference type="NCBI Taxonomy" id="327505"/>
    <lineage>
        <taxon>Eukaryota</taxon>
        <taxon>Fungi</taxon>
        <taxon>Dikarya</taxon>
        <taxon>Ascomycota</taxon>
        <taxon>Pezizomycotina</taxon>
        <taxon>Sordariomycetes</taxon>
        <taxon>Hypocreomycetidae</taxon>
        <taxon>Hypocreales</taxon>
        <taxon>Nectriaceae</taxon>
        <taxon>Fusarium</taxon>
        <taxon>Fusarium oxysporum species complex</taxon>
    </lineage>
</organism>
<dbReference type="Proteomes" id="UP000219602">
    <property type="component" value="Chromosome 4"/>
</dbReference>
<accession>A0A2H3HL79</accession>
<evidence type="ECO:0000256" key="4">
    <source>
        <dbReference type="ARBA" id="ARBA00022989"/>
    </source>
</evidence>
<comment type="subcellular location">
    <subcellularLocation>
        <location evidence="1">Membrane</location>
        <topology evidence="1">Multi-pass membrane protein</topology>
    </subcellularLocation>
</comment>
<dbReference type="InterPro" id="IPR036259">
    <property type="entry name" value="MFS_trans_sf"/>
</dbReference>
<evidence type="ECO:0000256" key="1">
    <source>
        <dbReference type="ARBA" id="ARBA00004141"/>
    </source>
</evidence>
<name>A0A2H3HL79_FUSOX</name>
<protein>
    <recommendedName>
        <fullName evidence="9">Major facilitator superfamily (MFS) profile domain-containing protein</fullName>
    </recommendedName>
</protein>
<dbReference type="GO" id="GO:0016020">
    <property type="term" value="C:membrane"/>
    <property type="evidence" value="ECO:0007669"/>
    <property type="project" value="UniProtKB-SubCell"/>
</dbReference>
<evidence type="ECO:0000256" key="2">
    <source>
        <dbReference type="ARBA" id="ARBA00022448"/>
    </source>
</evidence>
<dbReference type="PANTHER" id="PTHR43791">
    <property type="entry name" value="PERMEASE-RELATED"/>
    <property type="match status" value="1"/>
</dbReference>
<evidence type="ECO:0000256" key="3">
    <source>
        <dbReference type="ARBA" id="ARBA00022692"/>
    </source>
</evidence>
<sequence>MVEAGNFLGCLFILTYWYSPAEMHSRMTIFYCGASAAGAFSGLLSYGIGHLDYTWGFRGWHLLHRR</sequence>
<evidence type="ECO:0000313" key="7">
    <source>
        <dbReference type="EMBL" id="PCD42966.1"/>
    </source>
</evidence>
<keyword evidence="3 6" id="KW-0812">Transmembrane</keyword>
<comment type="caution">
    <text evidence="7">The sequence shown here is derived from an EMBL/GenBank/DDBJ whole genome shotgun (WGS) entry which is preliminary data.</text>
</comment>
<reference evidence="7 8" key="2">
    <citation type="journal article" date="2017" name="Sci. Rep.">
        <title>A mobile pathogenicity chromosome in Fusarium oxysporum for infection of multiple cucurbit species.</title>
        <authorList>
            <person name="van Dam P."/>
            <person name="Fokkens L."/>
            <person name="Ayukawa Y."/>
            <person name="van der Gragt M."/>
            <person name="Ter Horst A."/>
            <person name="Brankovics B."/>
            <person name="Houterman P.M."/>
            <person name="Arie T."/>
            <person name="Rep M."/>
        </authorList>
    </citation>
    <scope>NUCLEOTIDE SEQUENCE [LARGE SCALE GENOMIC DNA]</scope>
    <source>
        <strain evidence="7 8">Forc016</strain>
    </source>
</reference>
<dbReference type="EMBL" id="MABQ02000003">
    <property type="protein sequence ID" value="PCD42966.1"/>
    <property type="molecule type" value="Genomic_DNA"/>
</dbReference>
<evidence type="ECO:0000313" key="8">
    <source>
        <dbReference type="Proteomes" id="UP000219602"/>
    </source>
</evidence>
<gene>
    <name evidence="7" type="ORF">AU210_005490</name>
</gene>
<proteinExistence type="predicted"/>
<dbReference type="Gene3D" id="1.20.1250.20">
    <property type="entry name" value="MFS general substrate transporter like domains"/>
    <property type="match status" value="1"/>
</dbReference>
<dbReference type="AlphaFoldDB" id="A0A2H3HL79"/>
<evidence type="ECO:0000256" key="6">
    <source>
        <dbReference type="SAM" id="Phobius"/>
    </source>
</evidence>
<dbReference type="GO" id="GO:0022857">
    <property type="term" value="F:transmembrane transporter activity"/>
    <property type="evidence" value="ECO:0007669"/>
    <property type="project" value="TreeGrafter"/>
</dbReference>
<keyword evidence="4 6" id="KW-1133">Transmembrane helix</keyword>
<keyword evidence="5 6" id="KW-0472">Membrane</keyword>